<dbReference type="GO" id="GO:0005737">
    <property type="term" value="C:cytoplasm"/>
    <property type="evidence" value="ECO:0007669"/>
    <property type="project" value="TreeGrafter"/>
</dbReference>
<dbReference type="InterPro" id="IPR015421">
    <property type="entry name" value="PyrdxlP-dep_Trfase_major"/>
</dbReference>
<evidence type="ECO:0000313" key="10">
    <source>
        <dbReference type="EMBL" id="TMW55169.1"/>
    </source>
</evidence>
<dbReference type="PANTHER" id="PTHR11808">
    <property type="entry name" value="TRANS-SULFURATION ENZYME FAMILY MEMBER"/>
    <property type="match status" value="1"/>
</dbReference>
<comment type="pathway">
    <text evidence="2">Amino-acid biosynthesis; L-cysteine biosynthesis; L-cysteine from L-homocysteine and L-serine: step 2/2.</text>
</comment>
<sequence length="407" mass="43923">MSDAANYHDEHHGFGTKAIHAGQDPDPYTGAVAVPISLASTFAQASPGDVYGKTQPNSFGKGWEYSRTGNPTRGAFERAIAACENGKFAAAFSSGMAATTAVVHLLKQGDHVISIDDVYGGTQRYFRQTVNPTYGIDFDFVDMTVPSKIEEFIRPTTKLIWLETPTNPTLKVTDIAAVAEVAKKHNLLLAVDNTFMSPYFQNPLDLGADIVVHSITKYINGHSDVVMGVVITNSEEIHTKIKFVQNGIGAVPSPFDAYMALRGLKTLHVRMATHAKNAQAVAEYLEKHPNVEKVIYPGLPSHPQHAIAKKQARGFGGMITFYVKGGLEKARAFLETVEVFTLAESLGAVESLAESPAIMTHASVPKEHRELVGISDNLIRLSVGIEGLPDIIADLEKALAAEPKTSA</sequence>
<dbReference type="SUPFAM" id="SSF53383">
    <property type="entry name" value="PLP-dependent transferases"/>
    <property type="match status" value="1"/>
</dbReference>
<dbReference type="GO" id="GO:0004123">
    <property type="term" value="F:cystathionine gamma-lyase activity"/>
    <property type="evidence" value="ECO:0007669"/>
    <property type="project" value="TreeGrafter"/>
</dbReference>
<dbReference type="Gene3D" id="3.90.1150.10">
    <property type="entry name" value="Aspartate Aminotransferase, domain 1"/>
    <property type="match status" value="1"/>
</dbReference>
<dbReference type="Gene3D" id="3.40.640.10">
    <property type="entry name" value="Type I PLP-dependent aspartate aminotransferase-like (Major domain)"/>
    <property type="match status" value="1"/>
</dbReference>
<dbReference type="GO" id="GO:0019346">
    <property type="term" value="P:transsulfuration"/>
    <property type="evidence" value="ECO:0007669"/>
    <property type="project" value="InterPro"/>
</dbReference>
<dbReference type="PIRSF" id="PIRSF001434">
    <property type="entry name" value="CGS"/>
    <property type="match status" value="1"/>
</dbReference>
<dbReference type="EC" id="4.4.1.1" evidence="4"/>
<evidence type="ECO:0000256" key="2">
    <source>
        <dbReference type="ARBA" id="ARBA00005038"/>
    </source>
</evidence>
<proteinExistence type="inferred from homology"/>
<dbReference type="InterPro" id="IPR054542">
    <property type="entry name" value="Cys_met_metab_PP"/>
</dbReference>
<dbReference type="AlphaFoldDB" id="A0A8K1FBU0"/>
<evidence type="ECO:0000313" key="11">
    <source>
        <dbReference type="Proteomes" id="UP000794436"/>
    </source>
</evidence>
<dbReference type="EMBL" id="SPLM01000149">
    <property type="protein sequence ID" value="TMW55169.1"/>
    <property type="molecule type" value="Genomic_DNA"/>
</dbReference>
<dbReference type="Proteomes" id="UP000794436">
    <property type="component" value="Unassembled WGS sequence"/>
</dbReference>
<evidence type="ECO:0000256" key="9">
    <source>
        <dbReference type="RuleBase" id="RU362118"/>
    </source>
</evidence>
<organism evidence="10 11">
    <name type="scientific">Pythium oligandrum</name>
    <name type="common">Mycoparasitic fungus</name>
    <dbReference type="NCBI Taxonomy" id="41045"/>
    <lineage>
        <taxon>Eukaryota</taxon>
        <taxon>Sar</taxon>
        <taxon>Stramenopiles</taxon>
        <taxon>Oomycota</taxon>
        <taxon>Peronosporomycetes</taxon>
        <taxon>Pythiales</taxon>
        <taxon>Pythiaceae</taxon>
        <taxon>Pythium</taxon>
    </lineage>
</organism>
<protein>
    <recommendedName>
        <fullName evidence="4">cystathionine gamma-lyase</fullName>
        <ecNumber evidence="4">4.4.1.1</ecNumber>
    </recommendedName>
    <alternativeName>
        <fullName evidence="7">Gamma-cystathionase</fullName>
    </alternativeName>
</protein>
<evidence type="ECO:0000256" key="6">
    <source>
        <dbReference type="ARBA" id="ARBA00023192"/>
    </source>
</evidence>
<evidence type="ECO:0000256" key="1">
    <source>
        <dbReference type="ARBA" id="ARBA00001933"/>
    </source>
</evidence>
<keyword evidence="6" id="KW-0028">Amino-acid biosynthesis</keyword>
<feature type="modified residue" description="N6-(pyridoxal phosphate)lysine" evidence="8">
    <location>
        <position position="217"/>
    </location>
</feature>
<dbReference type="CDD" id="cd00614">
    <property type="entry name" value="CGS_like"/>
    <property type="match status" value="1"/>
</dbReference>
<evidence type="ECO:0000256" key="5">
    <source>
        <dbReference type="ARBA" id="ARBA00022898"/>
    </source>
</evidence>
<dbReference type="Pfam" id="PF01053">
    <property type="entry name" value="Cys_Met_Meta_PP"/>
    <property type="match status" value="1"/>
</dbReference>
<dbReference type="GO" id="GO:0030170">
    <property type="term" value="F:pyridoxal phosphate binding"/>
    <property type="evidence" value="ECO:0007669"/>
    <property type="project" value="InterPro"/>
</dbReference>
<dbReference type="GO" id="GO:0019343">
    <property type="term" value="P:cysteine biosynthetic process via cystathionine"/>
    <property type="evidence" value="ECO:0007669"/>
    <property type="project" value="TreeGrafter"/>
</dbReference>
<dbReference type="PANTHER" id="PTHR11808:SF15">
    <property type="entry name" value="CYSTATHIONINE GAMMA-LYASE"/>
    <property type="match status" value="1"/>
</dbReference>
<dbReference type="InterPro" id="IPR000277">
    <property type="entry name" value="Cys/Met-Metab_PyrdxlP-dep_enz"/>
</dbReference>
<keyword evidence="11" id="KW-1185">Reference proteome</keyword>
<dbReference type="FunFam" id="3.90.1150.10:FF:000008">
    <property type="entry name" value="Cystathionine gamma-synthase"/>
    <property type="match status" value="1"/>
</dbReference>
<keyword evidence="6" id="KW-0198">Cysteine biosynthesis</keyword>
<evidence type="ECO:0000256" key="7">
    <source>
        <dbReference type="ARBA" id="ARBA00029853"/>
    </source>
</evidence>
<dbReference type="InterPro" id="IPR015424">
    <property type="entry name" value="PyrdxlP-dep_Trfase"/>
</dbReference>
<evidence type="ECO:0000256" key="3">
    <source>
        <dbReference type="ARBA" id="ARBA00009077"/>
    </source>
</evidence>
<name>A0A8K1FBU0_PYTOL</name>
<reference evidence="10" key="1">
    <citation type="submission" date="2019-03" db="EMBL/GenBank/DDBJ databases">
        <title>Long read genome sequence of the mycoparasitic Pythium oligandrum ATCC 38472 isolated from sugarbeet rhizosphere.</title>
        <authorList>
            <person name="Gaulin E."/>
        </authorList>
    </citation>
    <scope>NUCLEOTIDE SEQUENCE</scope>
    <source>
        <strain evidence="10">ATCC 38472_TT</strain>
    </source>
</reference>
<keyword evidence="5 8" id="KW-0663">Pyridoxal phosphate</keyword>
<dbReference type="FunFam" id="3.40.640.10:FF:000009">
    <property type="entry name" value="Cystathionine gamma-synthase homolog"/>
    <property type="match status" value="1"/>
</dbReference>
<comment type="caution">
    <text evidence="10">The sequence shown here is derived from an EMBL/GenBank/DDBJ whole genome shotgun (WGS) entry which is preliminary data.</text>
</comment>
<comment type="cofactor">
    <cofactor evidence="1 9">
        <name>pyridoxal 5'-phosphate</name>
        <dbReference type="ChEBI" id="CHEBI:597326"/>
    </cofactor>
</comment>
<evidence type="ECO:0000256" key="4">
    <source>
        <dbReference type="ARBA" id="ARBA00012085"/>
    </source>
</evidence>
<evidence type="ECO:0000256" key="8">
    <source>
        <dbReference type="PIRSR" id="PIRSR001434-2"/>
    </source>
</evidence>
<dbReference type="PROSITE" id="PS00868">
    <property type="entry name" value="CYS_MET_METAB_PP"/>
    <property type="match status" value="1"/>
</dbReference>
<gene>
    <name evidence="10" type="ORF">Poli38472_013931</name>
</gene>
<dbReference type="OrthoDB" id="3512640at2759"/>
<comment type="similarity">
    <text evidence="3 9">Belongs to the trans-sulfuration enzymes family.</text>
</comment>
<dbReference type="InterPro" id="IPR015422">
    <property type="entry name" value="PyrdxlP-dep_Trfase_small"/>
</dbReference>
<accession>A0A8K1FBU0</accession>